<reference evidence="3" key="1">
    <citation type="submission" date="2009-02" db="EMBL/GenBank/DDBJ databases">
        <authorList>
            <person name="Fulton L."/>
            <person name="Clifton S."/>
            <person name="Fulton B."/>
            <person name="Xu J."/>
            <person name="Minx P."/>
            <person name="Pepin K.H."/>
            <person name="Johnson M."/>
            <person name="Bhonagiri V."/>
            <person name="Nash W.E."/>
            <person name="Mardis E.R."/>
            <person name="Wilson R.K."/>
        </authorList>
    </citation>
    <scope>NUCLEOTIDE SEQUENCE [LARGE SCALE GENOMIC DNA]</scope>
    <source>
        <strain evidence="3">DSM 15053</strain>
    </source>
</reference>
<dbReference type="SUPFAM" id="SSF52266">
    <property type="entry name" value="SGNH hydrolase"/>
    <property type="match status" value="1"/>
</dbReference>
<dbReference type="eggNOG" id="COG2755">
    <property type="taxonomic scope" value="Bacteria"/>
</dbReference>
<organism evidence="3 4">
    <name type="scientific">[Clostridium] hylemonae DSM 15053</name>
    <dbReference type="NCBI Taxonomy" id="553973"/>
    <lineage>
        <taxon>Bacteria</taxon>
        <taxon>Bacillati</taxon>
        <taxon>Bacillota</taxon>
        <taxon>Clostridia</taxon>
        <taxon>Lachnospirales</taxon>
        <taxon>Lachnospiraceae</taxon>
    </lineage>
</organism>
<feature type="domain" description="SGNH hydrolase-type esterase" evidence="2">
    <location>
        <begin position="41"/>
        <end position="265"/>
    </location>
</feature>
<evidence type="ECO:0000259" key="2">
    <source>
        <dbReference type="Pfam" id="PF13472"/>
    </source>
</evidence>
<dbReference type="AlphaFoldDB" id="C0C1G8"/>
<sequence length="337" mass="36985">MLRLRDIFTKITVSVMITVFVSVCCEGEVRAAQPQKLWYLAVGDSIANGYSCDDKEISPYPELVRRQYARKKGIPVELTNIAKNGLSTARFNASKLGEQDVSECIRTADIITVTIGANDLIDAFKTACQDVLGREERFWNMSDAVEMLHAEMKAHPMLVLKAVAVIADWDYDAFEENYCTMMDGITGEAKPSVRMVVTDIYNPTAGLGMPGTLDMVVDSIIGKMNSIIRDHAAEYGYRVVGLEEAGISSHIQKDGLHPTEDGQQLIADAVLRELELMEQDPEGTPEPGTSGGRGVHAGLWDIMALSGMAVTGILLIILGVWKGKRREKEDENITDGN</sequence>
<dbReference type="Gene3D" id="3.40.50.1110">
    <property type="entry name" value="SGNH hydrolase"/>
    <property type="match status" value="1"/>
</dbReference>
<evidence type="ECO:0000313" key="3">
    <source>
        <dbReference type="EMBL" id="EEG73982.1"/>
    </source>
</evidence>
<dbReference type="EMBL" id="ABYI02000022">
    <property type="protein sequence ID" value="EEG73982.1"/>
    <property type="molecule type" value="Genomic_DNA"/>
</dbReference>
<feature type="transmembrane region" description="Helical" evidence="1">
    <location>
        <begin position="299"/>
        <end position="321"/>
    </location>
</feature>
<dbReference type="CDD" id="cd00229">
    <property type="entry name" value="SGNH_hydrolase"/>
    <property type="match status" value="1"/>
</dbReference>
<keyword evidence="1" id="KW-1133">Transmembrane helix</keyword>
<dbReference type="Pfam" id="PF13472">
    <property type="entry name" value="Lipase_GDSL_2"/>
    <property type="match status" value="1"/>
</dbReference>
<dbReference type="HOGENOM" id="CLU_071010_0_0_9"/>
<keyword evidence="4" id="KW-1185">Reference proteome</keyword>
<gene>
    <name evidence="3" type="ORF">CLOHYLEM_05987</name>
</gene>
<dbReference type="InterPro" id="IPR036514">
    <property type="entry name" value="SGNH_hydro_sf"/>
</dbReference>
<name>C0C1G8_9FIRM</name>
<evidence type="ECO:0000256" key="1">
    <source>
        <dbReference type="SAM" id="Phobius"/>
    </source>
</evidence>
<dbReference type="Proteomes" id="UP000004893">
    <property type="component" value="Unassembled WGS sequence"/>
</dbReference>
<accession>C0C1G8</accession>
<comment type="caution">
    <text evidence="3">The sequence shown here is derived from an EMBL/GenBank/DDBJ whole genome shotgun (WGS) entry which is preliminary data.</text>
</comment>
<proteinExistence type="predicted"/>
<dbReference type="RefSeq" id="WP_006443335.1">
    <property type="nucleotide sequence ID" value="NZ_CP036524.1"/>
</dbReference>
<dbReference type="STRING" id="553973.CLOHYLEM_05987"/>
<evidence type="ECO:0000313" key="4">
    <source>
        <dbReference type="Proteomes" id="UP000004893"/>
    </source>
</evidence>
<keyword evidence="1" id="KW-0472">Membrane</keyword>
<keyword evidence="1" id="KW-0812">Transmembrane</keyword>
<protein>
    <submittedName>
        <fullName evidence="3">GDSL-like protein</fullName>
    </submittedName>
</protein>
<reference evidence="3" key="2">
    <citation type="submission" date="2013-06" db="EMBL/GenBank/DDBJ databases">
        <title>Draft genome sequence of Clostridium hylemonae (DSM 15053).</title>
        <authorList>
            <person name="Sudarsanam P."/>
            <person name="Ley R."/>
            <person name="Guruge J."/>
            <person name="Turnbaugh P.J."/>
            <person name="Mahowald M."/>
            <person name="Liep D."/>
            <person name="Gordon J."/>
        </authorList>
    </citation>
    <scope>NUCLEOTIDE SEQUENCE</scope>
    <source>
        <strain evidence="3">DSM 15053</strain>
    </source>
</reference>
<dbReference type="InterPro" id="IPR013830">
    <property type="entry name" value="SGNH_hydro"/>
</dbReference>